<protein>
    <submittedName>
        <fullName evidence="3">Aste57867_14782 protein</fullName>
    </submittedName>
</protein>
<feature type="region of interest" description="Disordered" evidence="1">
    <location>
        <begin position="28"/>
        <end position="57"/>
    </location>
</feature>
<organism evidence="3 4">
    <name type="scientific">Aphanomyces stellatus</name>
    <dbReference type="NCBI Taxonomy" id="120398"/>
    <lineage>
        <taxon>Eukaryota</taxon>
        <taxon>Sar</taxon>
        <taxon>Stramenopiles</taxon>
        <taxon>Oomycota</taxon>
        <taxon>Saprolegniomycetes</taxon>
        <taxon>Saprolegniales</taxon>
        <taxon>Verrucalvaceae</taxon>
        <taxon>Aphanomyces</taxon>
    </lineage>
</organism>
<reference evidence="3 4" key="1">
    <citation type="submission" date="2019-03" db="EMBL/GenBank/DDBJ databases">
        <authorList>
            <person name="Gaulin E."/>
            <person name="Dumas B."/>
        </authorList>
    </citation>
    <scope>NUCLEOTIDE SEQUENCE [LARGE SCALE GENOMIC DNA]</scope>
    <source>
        <strain evidence="3">CBS 568.67</strain>
    </source>
</reference>
<accession>A0A485L248</accession>
<evidence type="ECO:0000313" key="3">
    <source>
        <dbReference type="EMBL" id="VFT91600.1"/>
    </source>
</evidence>
<reference evidence="2" key="2">
    <citation type="submission" date="2019-06" db="EMBL/GenBank/DDBJ databases">
        <title>Genomics analysis of Aphanomyces spp. identifies a new class of oomycete effector associated with host adaptation.</title>
        <authorList>
            <person name="Gaulin E."/>
        </authorList>
    </citation>
    <scope>NUCLEOTIDE SEQUENCE</scope>
    <source>
        <strain evidence="2">CBS 578.67</strain>
    </source>
</reference>
<sequence length="150" mass="16794">MALFGFLARPFCRKSNKTPPAAIAPLTRPTATTTTTTLKAAAPVPPKQQEPRRAQQPAFQAVSIQEPMNDALSAEDMRKLLAELEKNWVRNNPQAFLARAWDCMSVCSTESTFSCMPDVGNWIEETNDELLYTLKRAASVIREPRQEAWV</sequence>
<keyword evidence="4" id="KW-1185">Reference proteome</keyword>
<name>A0A485L248_9STRA</name>
<feature type="compositionally biased region" description="Low complexity" evidence="1">
    <location>
        <begin position="28"/>
        <end position="42"/>
    </location>
</feature>
<dbReference type="AlphaFoldDB" id="A0A485L248"/>
<dbReference type="EMBL" id="CAADRA010005596">
    <property type="protein sequence ID" value="VFT91600.1"/>
    <property type="molecule type" value="Genomic_DNA"/>
</dbReference>
<evidence type="ECO:0000313" key="4">
    <source>
        <dbReference type="Proteomes" id="UP000332933"/>
    </source>
</evidence>
<proteinExistence type="predicted"/>
<dbReference type="Proteomes" id="UP000332933">
    <property type="component" value="Unassembled WGS sequence"/>
</dbReference>
<evidence type="ECO:0000313" key="2">
    <source>
        <dbReference type="EMBL" id="KAF0694329.1"/>
    </source>
</evidence>
<evidence type="ECO:0000256" key="1">
    <source>
        <dbReference type="SAM" id="MobiDB-lite"/>
    </source>
</evidence>
<gene>
    <name evidence="3" type="primary">Aste57867_14782</name>
    <name evidence="2" type="ORF">As57867_014727</name>
    <name evidence="3" type="ORF">ASTE57867_14782</name>
</gene>
<dbReference type="EMBL" id="VJMH01005575">
    <property type="protein sequence ID" value="KAF0694329.1"/>
    <property type="molecule type" value="Genomic_DNA"/>
</dbReference>